<gene>
    <name evidence="3" type="ORF">KIW84_035779</name>
</gene>
<organism evidence="3 4">
    <name type="scientific">Pisum sativum</name>
    <name type="common">Garden pea</name>
    <name type="synonym">Lathyrus oleraceus</name>
    <dbReference type="NCBI Taxonomy" id="3888"/>
    <lineage>
        <taxon>Eukaryota</taxon>
        <taxon>Viridiplantae</taxon>
        <taxon>Streptophyta</taxon>
        <taxon>Embryophyta</taxon>
        <taxon>Tracheophyta</taxon>
        <taxon>Spermatophyta</taxon>
        <taxon>Magnoliopsida</taxon>
        <taxon>eudicotyledons</taxon>
        <taxon>Gunneridae</taxon>
        <taxon>Pentapetalae</taxon>
        <taxon>rosids</taxon>
        <taxon>fabids</taxon>
        <taxon>Fabales</taxon>
        <taxon>Fabaceae</taxon>
        <taxon>Papilionoideae</taxon>
        <taxon>50 kb inversion clade</taxon>
        <taxon>NPAAA clade</taxon>
        <taxon>Hologalegina</taxon>
        <taxon>IRL clade</taxon>
        <taxon>Fabeae</taxon>
        <taxon>Lathyrus</taxon>
    </lineage>
</organism>
<accession>A0A9D5B2U5</accession>
<dbReference type="EMBL" id="JAMSHJ010000003">
    <property type="protein sequence ID" value="KAI5431738.1"/>
    <property type="molecule type" value="Genomic_DNA"/>
</dbReference>
<protein>
    <submittedName>
        <fullName evidence="3">Uncharacterized protein</fullName>
    </submittedName>
</protein>
<reference evidence="3 4" key="1">
    <citation type="journal article" date="2022" name="Nat. Genet.">
        <title>Improved pea reference genome and pan-genome highlight genomic features and evolutionary characteristics.</title>
        <authorList>
            <person name="Yang T."/>
            <person name="Liu R."/>
            <person name="Luo Y."/>
            <person name="Hu S."/>
            <person name="Wang D."/>
            <person name="Wang C."/>
            <person name="Pandey M.K."/>
            <person name="Ge S."/>
            <person name="Xu Q."/>
            <person name="Li N."/>
            <person name="Li G."/>
            <person name="Huang Y."/>
            <person name="Saxena R.K."/>
            <person name="Ji Y."/>
            <person name="Li M."/>
            <person name="Yan X."/>
            <person name="He Y."/>
            <person name="Liu Y."/>
            <person name="Wang X."/>
            <person name="Xiang C."/>
            <person name="Varshney R.K."/>
            <person name="Ding H."/>
            <person name="Gao S."/>
            <person name="Zong X."/>
        </authorList>
    </citation>
    <scope>NUCLEOTIDE SEQUENCE [LARGE SCALE GENOMIC DNA]</scope>
    <source>
        <strain evidence="3 4">cv. Zhongwan 6</strain>
    </source>
</reference>
<dbReference type="AlphaFoldDB" id="A0A9D5B2U5"/>
<feature type="region of interest" description="Disordered" evidence="2">
    <location>
        <begin position="212"/>
        <end position="246"/>
    </location>
</feature>
<keyword evidence="1" id="KW-0175">Coiled coil</keyword>
<proteinExistence type="predicted"/>
<dbReference type="PANTHER" id="PTHR31479:SF18">
    <property type="entry name" value="ALPHA_BETA HYDROLASE-RELATED"/>
    <property type="match status" value="1"/>
</dbReference>
<feature type="compositionally biased region" description="Low complexity" evidence="2">
    <location>
        <begin position="213"/>
        <end position="246"/>
    </location>
</feature>
<name>A0A9D5B2U5_PEA</name>
<evidence type="ECO:0000313" key="3">
    <source>
        <dbReference type="EMBL" id="KAI5431738.1"/>
    </source>
</evidence>
<sequence>MGEPSDPVIVESVSMVEYNSLKQEKGKADKLNAKLSEGLRKTLVLRRSPSTSVRSTTFPPSGTKGEDILKKACKAAKEQLARAEYRLIERQQRWEELFDRRRQVEIEIRPENEQLKSKENEQHEALRLAEQEIVELKIRAGVKRTKEQDKYKKLEETVKTRNLLIQGLTEHPTDPVTEALLKEVREDSFGLEGQEKLRELVEQPRPDLEVEIPNAEGNPGNPGNADNLVNTGNAGNANADGNPGNVGNTGNVGNGIGGRAVTYLSTACFTSHESQNLGEKAGYAWSRVKSIIPYGREAQVSSDVEKTMFVESKSWMSRLYGYGLKDPSAVVGMAKWIPRLYDNDSDYICCYYNDPTGTAEKVVDKENVGGQITAKLLVVSKEKQKFLEAHGLEQ</sequence>
<feature type="coiled-coil region" evidence="1">
    <location>
        <begin position="66"/>
        <end position="139"/>
    </location>
</feature>
<evidence type="ECO:0000256" key="1">
    <source>
        <dbReference type="SAM" id="Coils"/>
    </source>
</evidence>
<comment type="caution">
    <text evidence="3">The sequence shown here is derived from an EMBL/GenBank/DDBJ whole genome shotgun (WGS) entry which is preliminary data.</text>
</comment>
<keyword evidence="4" id="KW-1185">Reference proteome</keyword>
<dbReference type="Proteomes" id="UP001058974">
    <property type="component" value="Chromosome 3"/>
</dbReference>
<dbReference type="Gramene" id="Psat03G0577900-T1">
    <property type="protein sequence ID" value="KAI5431738.1"/>
    <property type="gene ID" value="KIW84_035779"/>
</dbReference>
<evidence type="ECO:0000313" key="4">
    <source>
        <dbReference type="Proteomes" id="UP001058974"/>
    </source>
</evidence>
<dbReference type="PANTHER" id="PTHR31479">
    <property type="entry name" value="ALPHA/BETA-HYDROLASES SUPERFAMILY PROTEIN"/>
    <property type="match status" value="1"/>
</dbReference>
<evidence type="ECO:0000256" key="2">
    <source>
        <dbReference type="SAM" id="MobiDB-lite"/>
    </source>
</evidence>